<feature type="region of interest" description="Disordered" evidence="4">
    <location>
        <begin position="333"/>
        <end position="390"/>
    </location>
</feature>
<evidence type="ECO:0000256" key="1">
    <source>
        <dbReference type="ARBA" id="ARBA00008638"/>
    </source>
</evidence>
<dbReference type="InterPro" id="IPR043198">
    <property type="entry name" value="Cyclin/Ssn8"/>
</dbReference>
<feature type="region of interest" description="Disordered" evidence="4">
    <location>
        <begin position="231"/>
        <end position="304"/>
    </location>
</feature>
<evidence type="ECO:0000313" key="7">
    <source>
        <dbReference type="Proteomes" id="UP001583186"/>
    </source>
</evidence>
<evidence type="ECO:0000256" key="3">
    <source>
        <dbReference type="RuleBase" id="RU000383"/>
    </source>
</evidence>
<comment type="caution">
    <text evidence="6">The sequence shown here is derived from an EMBL/GenBank/DDBJ whole genome shotgun (WGS) entry which is preliminary data.</text>
</comment>
<gene>
    <name evidence="6" type="primary">SSN8</name>
    <name evidence="6" type="ORF">Sste5346_003761</name>
</gene>
<feature type="compositionally biased region" description="Gly residues" evidence="4">
    <location>
        <begin position="231"/>
        <end position="240"/>
    </location>
</feature>
<reference evidence="6 7" key="1">
    <citation type="journal article" date="2024" name="IMA Fungus">
        <title>IMA Genome - F19 : A genome assembly and annotation guide to empower mycologists, including annotated draft genome sequences of Ceratocystis pirilliformis, Diaporthe australafricana, Fusarium ophioides, Paecilomyces lecythidis, and Sporothrix stenoceras.</title>
        <authorList>
            <person name="Aylward J."/>
            <person name="Wilson A.M."/>
            <person name="Visagie C.M."/>
            <person name="Spraker J."/>
            <person name="Barnes I."/>
            <person name="Buitendag C."/>
            <person name="Ceriani C."/>
            <person name="Del Mar Angel L."/>
            <person name="du Plessis D."/>
            <person name="Fuchs T."/>
            <person name="Gasser K."/>
            <person name="Kramer D."/>
            <person name="Li W."/>
            <person name="Munsamy K."/>
            <person name="Piso A."/>
            <person name="Price J.L."/>
            <person name="Sonnekus B."/>
            <person name="Thomas C."/>
            <person name="van der Nest A."/>
            <person name="van Dijk A."/>
            <person name="van Heerden A."/>
            <person name="van Vuuren N."/>
            <person name="Yilmaz N."/>
            <person name="Duong T.A."/>
            <person name="van der Merwe N.A."/>
            <person name="Wingfield M.J."/>
            <person name="Wingfield B.D."/>
        </authorList>
    </citation>
    <scope>NUCLEOTIDE SEQUENCE [LARGE SCALE GENOMIC DNA]</scope>
    <source>
        <strain evidence="6 7">CMW 5346</strain>
    </source>
</reference>
<comment type="similarity">
    <text evidence="1">Belongs to the cyclin family. Cyclin C subfamily.</text>
</comment>
<proteinExistence type="inferred from homology"/>
<evidence type="ECO:0000256" key="4">
    <source>
        <dbReference type="SAM" id="MobiDB-lite"/>
    </source>
</evidence>
<feature type="compositionally biased region" description="Low complexity" evidence="4">
    <location>
        <begin position="350"/>
        <end position="379"/>
    </location>
</feature>
<feature type="compositionally biased region" description="Gly residues" evidence="4">
    <location>
        <begin position="279"/>
        <end position="294"/>
    </location>
</feature>
<dbReference type="SUPFAM" id="SSF47954">
    <property type="entry name" value="Cyclin-like"/>
    <property type="match status" value="2"/>
</dbReference>
<protein>
    <recommendedName>
        <fullName evidence="2">RNA polymerase II holoenzyme cyclin-like subunit</fullName>
    </recommendedName>
</protein>
<feature type="compositionally biased region" description="Low complexity" evidence="4">
    <location>
        <begin position="241"/>
        <end position="250"/>
    </location>
</feature>
<feature type="compositionally biased region" description="Low complexity" evidence="4">
    <location>
        <begin position="267"/>
        <end position="278"/>
    </location>
</feature>
<dbReference type="Gene3D" id="1.10.472.10">
    <property type="entry name" value="Cyclin-like"/>
    <property type="match status" value="2"/>
</dbReference>
<dbReference type="SMART" id="SM00385">
    <property type="entry name" value="CYCLIN"/>
    <property type="match status" value="1"/>
</dbReference>
<dbReference type="CDD" id="cd20513">
    <property type="entry name" value="CYCLIN_CCNC_rpt1"/>
    <property type="match status" value="1"/>
</dbReference>
<dbReference type="InterPro" id="IPR036915">
    <property type="entry name" value="Cyclin-like_sf"/>
</dbReference>
<dbReference type="Pfam" id="PF00134">
    <property type="entry name" value="Cyclin_N"/>
    <property type="match status" value="1"/>
</dbReference>
<organism evidence="6 7">
    <name type="scientific">Sporothrix stenoceras</name>
    <dbReference type="NCBI Taxonomy" id="5173"/>
    <lineage>
        <taxon>Eukaryota</taxon>
        <taxon>Fungi</taxon>
        <taxon>Dikarya</taxon>
        <taxon>Ascomycota</taxon>
        <taxon>Pezizomycotina</taxon>
        <taxon>Sordariomycetes</taxon>
        <taxon>Sordariomycetidae</taxon>
        <taxon>Ophiostomatales</taxon>
        <taxon>Ophiostomataceae</taxon>
        <taxon>Sporothrix</taxon>
    </lineage>
</organism>
<evidence type="ECO:0000313" key="6">
    <source>
        <dbReference type="EMBL" id="KAL1897909.1"/>
    </source>
</evidence>
<name>A0ABR3ZBG0_9PEZI</name>
<feature type="domain" description="Cyclin-like" evidence="5">
    <location>
        <begin position="53"/>
        <end position="142"/>
    </location>
</feature>
<keyword evidence="3" id="KW-0195">Cyclin</keyword>
<sequence length="447" mass="48180">MAASYWDSTQRRFWEFSKEQLAAIRQRKQDEERSLVQMYPLPEWRHLSLFFNQQLNRLAKRMQARQQALATAQVYLKRFYIKVEIRRTNPYLVMATALYLACKTEECPQHIRQVVQEAKVLWPDTHCLEIARLGECEFFMISELSSQLIVHAPYRTLQTLQAELGLSGDELTQAWSIVNDHYMTDLPLLYPPHVIAVTAIVWVLVLQPPMPGGSNNGGGIGLMGQTMGTVSGGGAGGNNMGGNSSQNSAPGGMGGGGSSSIQPPPLLLSLSSLGPGTSTPGGGTPGTPGMGGMGTPTTAGGFPNMSSSRSVAFAHAQAQVAAAAALLGGGGPMQHMPPGVNPGGQAGYPGQNSQGHNNNNNNNNNNNGNAGNGNTNTQTEDAPPPDGGRTATMQWLIRWLAESGLDMEATIDCTQEMISFYMASEEYNEKLTREQINRFVKARGLDR</sequence>
<evidence type="ECO:0000256" key="2">
    <source>
        <dbReference type="ARBA" id="ARBA00014912"/>
    </source>
</evidence>
<dbReference type="InterPro" id="IPR013763">
    <property type="entry name" value="Cyclin-like_dom"/>
</dbReference>
<dbReference type="PANTHER" id="PTHR10026">
    <property type="entry name" value="CYCLIN"/>
    <property type="match status" value="1"/>
</dbReference>
<evidence type="ECO:0000259" key="5">
    <source>
        <dbReference type="SMART" id="SM00385"/>
    </source>
</evidence>
<accession>A0ABR3ZBG0</accession>
<dbReference type="InterPro" id="IPR006671">
    <property type="entry name" value="Cyclin_N"/>
</dbReference>
<dbReference type="Proteomes" id="UP001583186">
    <property type="component" value="Unassembled WGS sequence"/>
</dbReference>
<dbReference type="EMBL" id="JAWCUI010000017">
    <property type="protein sequence ID" value="KAL1897909.1"/>
    <property type="molecule type" value="Genomic_DNA"/>
</dbReference>
<keyword evidence="7" id="KW-1185">Reference proteome</keyword>